<dbReference type="AlphaFoldDB" id="A0A812MVC4"/>
<feature type="compositionally biased region" description="Acidic residues" evidence="1">
    <location>
        <begin position="116"/>
        <end position="127"/>
    </location>
</feature>
<gene>
    <name evidence="2" type="ORF">SNEC2469_LOCUS6707</name>
</gene>
<evidence type="ECO:0000313" key="2">
    <source>
        <dbReference type="EMBL" id="CAE7276253.1"/>
    </source>
</evidence>
<proteinExistence type="predicted"/>
<sequence>MVGNQAGSSEGPVWYLQQDVEVALLWNQLNAVHYQLAQSNQQLCLQQNLILGLQEQLFHSCLRHDADQNLISKLVGNLCELESRQCNAEAEESPTEKQPPKKRPSLGGSTKAPDDSDREIEEEECTCDESPTSEEPVATLIFASESESTGSRSSSHEFSREDRFDAACQTDGEDCTVSGSSRETSATRCSHHCGGALTGSHVGGGECTPSDLHVANLLPYLSVQELLNWRLLSRRTRSPEVLIQHMAEMGSMDRLGRALAHLSCLSGAILVAVARPAVL</sequence>
<dbReference type="Proteomes" id="UP000601435">
    <property type="component" value="Unassembled WGS sequence"/>
</dbReference>
<reference evidence="2" key="1">
    <citation type="submission" date="2021-02" db="EMBL/GenBank/DDBJ databases">
        <authorList>
            <person name="Dougan E. K."/>
            <person name="Rhodes N."/>
            <person name="Thang M."/>
            <person name="Chan C."/>
        </authorList>
    </citation>
    <scope>NUCLEOTIDE SEQUENCE</scope>
</reference>
<comment type="caution">
    <text evidence="2">The sequence shown here is derived from an EMBL/GenBank/DDBJ whole genome shotgun (WGS) entry which is preliminary data.</text>
</comment>
<keyword evidence="3" id="KW-1185">Reference proteome</keyword>
<name>A0A812MVC4_9DINO</name>
<evidence type="ECO:0000313" key="3">
    <source>
        <dbReference type="Proteomes" id="UP000601435"/>
    </source>
</evidence>
<feature type="region of interest" description="Disordered" evidence="1">
    <location>
        <begin position="89"/>
        <end position="136"/>
    </location>
</feature>
<dbReference type="OrthoDB" id="10404813at2759"/>
<accession>A0A812MVC4</accession>
<organism evidence="2 3">
    <name type="scientific">Symbiodinium necroappetens</name>
    <dbReference type="NCBI Taxonomy" id="1628268"/>
    <lineage>
        <taxon>Eukaryota</taxon>
        <taxon>Sar</taxon>
        <taxon>Alveolata</taxon>
        <taxon>Dinophyceae</taxon>
        <taxon>Suessiales</taxon>
        <taxon>Symbiodiniaceae</taxon>
        <taxon>Symbiodinium</taxon>
    </lineage>
</organism>
<dbReference type="EMBL" id="CAJNJA010011642">
    <property type="protein sequence ID" value="CAE7276253.1"/>
    <property type="molecule type" value="Genomic_DNA"/>
</dbReference>
<evidence type="ECO:0000256" key="1">
    <source>
        <dbReference type="SAM" id="MobiDB-lite"/>
    </source>
</evidence>
<protein>
    <submittedName>
        <fullName evidence="2">Uncharacterized protein</fullName>
    </submittedName>
</protein>